<evidence type="ECO:0000313" key="3">
    <source>
        <dbReference type="Proteomes" id="UP000184188"/>
    </source>
</evidence>
<feature type="compositionally biased region" description="Low complexity" evidence="1">
    <location>
        <begin position="24"/>
        <end position="35"/>
    </location>
</feature>
<organism evidence="2 3">
    <name type="scientific">Penicilliopsis zonata CBS 506.65</name>
    <dbReference type="NCBI Taxonomy" id="1073090"/>
    <lineage>
        <taxon>Eukaryota</taxon>
        <taxon>Fungi</taxon>
        <taxon>Dikarya</taxon>
        <taxon>Ascomycota</taxon>
        <taxon>Pezizomycotina</taxon>
        <taxon>Eurotiomycetes</taxon>
        <taxon>Eurotiomycetidae</taxon>
        <taxon>Eurotiales</taxon>
        <taxon>Aspergillaceae</taxon>
        <taxon>Penicilliopsis</taxon>
    </lineage>
</organism>
<dbReference type="OrthoDB" id="422086at2759"/>
<proteinExistence type="predicted"/>
<dbReference type="AlphaFoldDB" id="A0A1L9S7Y0"/>
<dbReference type="STRING" id="1073090.A0A1L9S7Y0"/>
<evidence type="ECO:0000313" key="2">
    <source>
        <dbReference type="EMBL" id="OJJ43269.1"/>
    </source>
</evidence>
<dbReference type="EMBL" id="KV878353">
    <property type="protein sequence ID" value="OJJ43269.1"/>
    <property type="molecule type" value="Genomic_DNA"/>
</dbReference>
<gene>
    <name evidence="2" type="ORF">ASPZODRAFT_74689</name>
</gene>
<dbReference type="VEuPathDB" id="FungiDB:ASPZODRAFT_74689"/>
<feature type="compositionally biased region" description="Basic residues" evidence="1">
    <location>
        <begin position="1"/>
        <end position="10"/>
    </location>
</feature>
<feature type="region of interest" description="Disordered" evidence="1">
    <location>
        <begin position="1"/>
        <end position="46"/>
    </location>
</feature>
<feature type="compositionally biased region" description="Polar residues" evidence="1">
    <location>
        <begin position="36"/>
        <end position="46"/>
    </location>
</feature>
<accession>A0A1L9S7Y0</accession>
<keyword evidence="3" id="KW-1185">Reference proteome</keyword>
<protein>
    <submittedName>
        <fullName evidence="2">Uncharacterized protein</fullName>
    </submittedName>
</protein>
<evidence type="ECO:0000256" key="1">
    <source>
        <dbReference type="SAM" id="MobiDB-lite"/>
    </source>
</evidence>
<dbReference type="RefSeq" id="XP_022577779.1">
    <property type="nucleotide sequence ID" value="XM_022729988.1"/>
</dbReference>
<reference evidence="3" key="1">
    <citation type="journal article" date="2017" name="Genome Biol.">
        <title>Comparative genomics reveals high biological diversity and specific adaptations in the industrially and medically important fungal genus Aspergillus.</title>
        <authorList>
            <person name="de Vries R.P."/>
            <person name="Riley R."/>
            <person name="Wiebenga A."/>
            <person name="Aguilar-Osorio G."/>
            <person name="Amillis S."/>
            <person name="Uchima C.A."/>
            <person name="Anderluh G."/>
            <person name="Asadollahi M."/>
            <person name="Askin M."/>
            <person name="Barry K."/>
            <person name="Battaglia E."/>
            <person name="Bayram O."/>
            <person name="Benocci T."/>
            <person name="Braus-Stromeyer S.A."/>
            <person name="Caldana C."/>
            <person name="Canovas D."/>
            <person name="Cerqueira G.C."/>
            <person name="Chen F."/>
            <person name="Chen W."/>
            <person name="Choi C."/>
            <person name="Clum A."/>
            <person name="Dos Santos R.A."/>
            <person name="Damasio A.R."/>
            <person name="Diallinas G."/>
            <person name="Emri T."/>
            <person name="Fekete E."/>
            <person name="Flipphi M."/>
            <person name="Freyberg S."/>
            <person name="Gallo A."/>
            <person name="Gournas C."/>
            <person name="Habgood R."/>
            <person name="Hainaut M."/>
            <person name="Harispe M.L."/>
            <person name="Henrissat B."/>
            <person name="Hilden K.S."/>
            <person name="Hope R."/>
            <person name="Hossain A."/>
            <person name="Karabika E."/>
            <person name="Karaffa L."/>
            <person name="Karanyi Z."/>
            <person name="Krasevec N."/>
            <person name="Kuo A."/>
            <person name="Kusch H."/>
            <person name="LaButti K."/>
            <person name="Lagendijk E.L."/>
            <person name="Lapidus A."/>
            <person name="Levasseur A."/>
            <person name="Lindquist E."/>
            <person name="Lipzen A."/>
            <person name="Logrieco A.F."/>
            <person name="MacCabe A."/>
            <person name="Maekelae M.R."/>
            <person name="Malavazi I."/>
            <person name="Melin P."/>
            <person name="Meyer V."/>
            <person name="Mielnichuk N."/>
            <person name="Miskei M."/>
            <person name="Molnar A.P."/>
            <person name="Mule G."/>
            <person name="Ngan C.Y."/>
            <person name="Orejas M."/>
            <person name="Orosz E."/>
            <person name="Ouedraogo J.P."/>
            <person name="Overkamp K.M."/>
            <person name="Park H.-S."/>
            <person name="Perrone G."/>
            <person name="Piumi F."/>
            <person name="Punt P.J."/>
            <person name="Ram A.F."/>
            <person name="Ramon A."/>
            <person name="Rauscher S."/>
            <person name="Record E."/>
            <person name="Riano-Pachon D.M."/>
            <person name="Robert V."/>
            <person name="Roehrig J."/>
            <person name="Ruller R."/>
            <person name="Salamov A."/>
            <person name="Salih N.S."/>
            <person name="Samson R.A."/>
            <person name="Sandor E."/>
            <person name="Sanguinetti M."/>
            <person name="Schuetze T."/>
            <person name="Sepcic K."/>
            <person name="Shelest E."/>
            <person name="Sherlock G."/>
            <person name="Sophianopoulou V."/>
            <person name="Squina F.M."/>
            <person name="Sun H."/>
            <person name="Susca A."/>
            <person name="Todd R.B."/>
            <person name="Tsang A."/>
            <person name="Unkles S.E."/>
            <person name="van de Wiele N."/>
            <person name="van Rossen-Uffink D."/>
            <person name="Oliveira J.V."/>
            <person name="Vesth T.C."/>
            <person name="Visser J."/>
            <person name="Yu J.-H."/>
            <person name="Zhou M."/>
            <person name="Andersen M.R."/>
            <person name="Archer D.B."/>
            <person name="Baker S.E."/>
            <person name="Benoit I."/>
            <person name="Brakhage A.A."/>
            <person name="Braus G.H."/>
            <person name="Fischer R."/>
            <person name="Frisvad J.C."/>
            <person name="Goldman G.H."/>
            <person name="Houbraken J."/>
            <person name="Oakley B."/>
            <person name="Pocsi I."/>
            <person name="Scazzocchio C."/>
            <person name="Seiboth B."/>
            <person name="vanKuyk P.A."/>
            <person name="Wortman J."/>
            <person name="Dyer P.S."/>
            <person name="Grigoriev I.V."/>
        </authorList>
    </citation>
    <scope>NUCLEOTIDE SEQUENCE [LARGE SCALE GENOMIC DNA]</scope>
    <source>
        <strain evidence="3">CBS 506.65</strain>
    </source>
</reference>
<name>A0A1L9S7Y0_9EURO</name>
<dbReference type="GeneID" id="34616452"/>
<sequence>MEAVRARRNIAKATKPNDSKPTHSAGESSKAESSGDLATSSPDNSNDIIIATNLKERINAMYFTSWGSPEPRPANRPRPEHRRVILQNLPESHRTPTSVLSLVHGGSIERVGVIPSGSAHVTFTESKACVTYYEQYRQTGIRLPGGHVVRVTRGKEEIANSVTRGYLDKGVTRVVRISSLPLEVSMGVLVELAVDNGRQLEKIEDTYTREGVSQLPACLFAFISVTEYGI</sequence>
<dbReference type="Proteomes" id="UP000184188">
    <property type="component" value="Unassembled WGS sequence"/>
</dbReference>